<feature type="region of interest" description="Disordered" evidence="1">
    <location>
        <begin position="1127"/>
        <end position="1257"/>
    </location>
</feature>
<feature type="compositionally biased region" description="Acidic residues" evidence="1">
    <location>
        <begin position="322"/>
        <end position="340"/>
    </location>
</feature>
<feature type="compositionally biased region" description="Basic and acidic residues" evidence="1">
    <location>
        <begin position="1421"/>
        <end position="1433"/>
    </location>
</feature>
<evidence type="ECO:0000313" key="4">
    <source>
        <dbReference type="Proteomes" id="UP000601435"/>
    </source>
</evidence>
<feature type="compositionally biased region" description="Basic and acidic residues" evidence="1">
    <location>
        <begin position="1217"/>
        <end position="1236"/>
    </location>
</feature>
<evidence type="ECO:0000259" key="2">
    <source>
        <dbReference type="PROSITE" id="PS50994"/>
    </source>
</evidence>
<evidence type="ECO:0000256" key="1">
    <source>
        <dbReference type="SAM" id="MobiDB-lite"/>
    </source>
</evidence>
<sequence length="1910" mass="216411">RSNLADDNPDAWQTTDGQWQDSQWQDQYWDDWSWYESEESYAAKGKGKKGKKGKGKGKFSKDGKDGKSGKDGHSQLAEAVPSSTTAATTFFAEYINPLNFSFMATEDKTEEAFISQPLTPTAMVLDLGCTRAMASRVAAQDLMKFCDDNLNCGIWYAIAETTSQFTFANSESTKCQQKLVICMYDREYAVQSTEFQFELHPDKALISSPVLGIWDVKLKEPEVFAFAMDDEWVIDEASMELIRLHKKTRRTRYEPKEGAVPIPLEYLDNKRKTIIEFSKGKNVTHEDDWRSSEPPTSKVTEPWKGASGSSPPGEVAVAPLAPEDDPDLQEYEPSLPEEPEVSSLEPRRIALPLPGQEVSRASPQYQRMLEKLNNDVELYKLHVKHYHMSPAQFRRRTSMLGLPGEIYDKYDRIVKGCRVCSTSVPTPPRARIAGLRASSFGDLIFVDHEEIKFGTKAYLALVIIDGASNLLWATALTNLEAPETLGAFRQWTEENNCVPKGIVGDQAFFTPQFMSYYKFHGITPYPCGPRTPWPNRAETAVRLFKRTWSIMAKALADEGYAERVTVRQAVKKVAWARNCQLTVSGYSPLEIATGRRPPDLFDVETSTPEQLSANPPEEDRTTLDLQRIAMRAHQEARQSIDLRKDLARRVMPSDGPYQKGNRVFVWHKDESKKKSEGVWVRGTVISQEGAMVLVEVHRSVLRVNQSKVRRDGDPWHDVAIPLKPAEPRGSSPEEVREDAPRRSSQEEALERIGDRLLEQASSRFCYEHEICFHSLTSGKSDFVEITPQLTGLTACTCHSGLVASEPVLFGEWSAKKIQSSIESAWQVILAAEPNHIIIHPVIPTQWTKKAANAFWHFCAEVTRWQDDRGDGYFVTIMYSAHSGFWRSQSSRSLKWRRSMTFCTFKNKGEQQHGEISFLTNAPEGSLDRLETLKMELFVLYNVCDQNVTQRHYRFFPHQKSIQCSPITQDSLEGFQRTSVKPYDWHPRKFFSFLMANSKGRFNIWVAPVALTFGRFFDWDFHISISATQGHTRVPEQVSEISRGERLSIERCRKLGMIFHATDNANYEGIREKGLVLEATRASWQRHRLAVHFVYAGGVTSPGPGTVVKYGPYVFYCNLDYESYLNHGHELPPHEKDPGGLRHEREQNAAGVGSSHEEGTSATASASASGGSPQGEVPGSNVDPKARPAPKKRPKTAQDASPDAGGSPRGEVPTLDAEALRKLIRENELREDRERRQATTHSEGSTRYAYQPGDTVHGKVDAHKSQQQEELNEVLRKARTNPWHLFAHGVLHRTDGSGQRMFSTFDDPLVKVTPWHTLSKEMRTLLGGEYNWASWMSHPLSGYSLHFFLKAFELGKLQGNYLVEMSHKPRVYTGGYKSPYEKYSTRHPGGLPKMMDDISRAATMEFRPLINEIGFRPPSPGDPRERKPKADDPDYSQKLEAHEAFNFERDVYNEVSHVRDDFSLLVTIVAESYGPDFFSYIQKNSQNEEIRRKYMVRTPEGYGLYDSTLRQPFNGAYILACADRVLKEKEEKDFKSRFARKAKSDLRAYLDLKAKREAELEELYTRPYEDIAVEEFLEKLPSPQVEEILEIEKNTPMDASEATAEPAHSPPGETADSTVETPDVPMKTEAPEGSPQEEVSGVKVEHAEGSPLGEESESKDEHMGATEEVNDETTDKASSPQEEEAMPDISPHTADEGELHDQGIWGKCKTVADPEAYKATKDAEAQNEDAFENLEKSNDKKGLVDTDEYKEFIRDGYRLERKSPLVMLKDQRNSYSYTGFFHTGIRDIEVDPVGFFKVQHMGWRVAAPPHAHQKFHLPETALFKQVCKMLPIYDRRPGRYDYVFRSGDVRRTLDDRLMAKASDVQEAALDVQENLLRKVRELHESGRPATREELLNTMLHLFLGAGVDEDE</sequence>
<keyword evidence="4" id="KW-1185">Reference proteome</keyword>
<feature type="compositionally biased region" description="Low complexity" evidence="1">
    <location>
        <begin position="1159"/>
        <end position="1170"/>
    </location>
</feature>
<dbReference type="InterPro" id="IPR001584">
    <property type="entry name" value="Integrase_cat-core"/>
</dbReference>
<dbReference type="GO" id="GO:0003676">
    <property type="term" value="F:nucleic acid binding"/>
    <property type="evidence" value="ECO:0007669"/>
    <property type="project" value="InterPro"/>
</dbReference>
<dbReference type="PROSITE" id="PS50994">
    <property type="entry name" value="INTEGRASE"/>
    <property type="match status" value="1"/>
</dbReference>
<evidence type="ECO:0000313" key="3">
    <source>
        <dbReference type="EMBL" id="CAE7457010.1"/>
    </source>
</evidence>
<dbReference type="InterPro" id="IPR036397">
    <property type="entry name" value="RNaseH_sf"/>
</dbReference>
<feature type="non-terminal residue" evidence="3">
    <location>
        <position position="1"/>
    </location>
</feature>
<dbReference type="SUPFAM" id="SSF53098">
    <property type="entry name" value="Ribonuclease H-like"/>
    <property type="match status" value="1"/>
</dbReference>
<dbReference type="GO" id="GO:0015074">
    <property type="term" value="P:DNA integration"/>
    <property type="evidence" value="ECO:0007669"/>
    <property type="project" value="InterPro"/>
</dbReference>
<feature type="compositionally biased region" description="Basic and acidic residues" evidence="1">
    <location>
        <begin position="59"/>
        <end position="73"/>
    </location>
</feature>
<feature type="non-terminal residue" evidence="3">
    <location>
        <position position="1910"/>
    </location>
</feature>
<dbReference type="EMBL" id="CAJNJA010020243">
    <property type="protein sequence ID" value="CAE7457010.1"/>
    <property type="molecule type" value="Genomic_DNA"/>
</dbReference>
<dbReference type="Proteomes" id="UP000601435">
    <property type="component" value="Unassembled WGS sequence"/>
</dbReference>
<reference evidence="3" key="1">
    <citation type="submission" date="2021-02" db="EMBL/GenBank/DDBJ databases">
        <authorList>
            <person name="Dougan E. K."/>
            <person name="Rhodes N."/>
            <person name="Thang M."/>
            <person name="Chan C."/>
        </authorList>
    </citation>
    <scope>NUCLEOTIDE SEQUENCE</scope>
</reference>
<proteinExistence type="predicted"/>
<feature type="compositionally biased region" description="Basic residues" evidence="1">
    <location>
        <begin position="45"/>
        <end position="58"/>
    </location>
</feature>
<dbReference type="Gene3D" id="3.30.420.10">
    <property type="entry name" value="Ribonuclease H-like superfamily/Ribonuclease H"/>
    <property type="match status" value="1"/>
</dbReference>
<name>A0A812RYI9_9DINO</name>
<gene>
    <name evidence="3" type="ORF">SNEC2469_LOCUS12730</name>
</gene>
<feature type="region of interest" description="Disordered" evidence="1">
    <location>
        <begin position="712"/>
        <end position="748"/>
    </location>
</feature>
<accession>A0A812RYI9</accession>
<feature type="region of interest" description="Disordered" evidence="1">
    <location>
        <begin position="1597"/>
        <end position="1702"/>
    </location>
</feature>
<dbReference type="InterPro" id="IPR012337">
    <property type="entry name" value="RNaseH-like_sf"/>
</dbReference>
<feature type="region of interest" description="Disordered" evidence="1">
    <location>
        <begin position="41"/>
        <end position="79"/>
    </location>
</feature>
<organism evidence="3 4">
    <name type="scientific">Symbiodinium necroappetens</name>
    <dbReference type="NCBI Taxonomy" id="1628268"/>
    <lineage>
        <taxon>Eukaryota</taxon>
        <taxon>Sar</taxon>
        <taxon>Alveolata</taxon>
        <taxon>Dinophyceae</taxon>
        <taxon>Suessiales</taxon>
        <taxon>Symbiodiniaceae</taxon>
        <taxon>Symbiodinium</taxon>
    </lineage>
</organism>
<feature type="compositionally biased region" description="Basic and acidic residues" evidence="1">
    <location>
        <begin position="1127"/>
        <end position="1146"/>
    </location>
</feature>
<feature type="region of interest" description="Disordered" evidence="1">
    <location>
        <begin position="1"/>
        <end position="21"/>
    </location>
</feature>
<feature type="region of interest" description="Disordered" evidence="1">
    <location>
        <begin position="283"/>
        <end position="344"/>
    </location>
</feature>
<feature type="domain" description="Integrase catalytic" evidence="2">
    <location>
        <begin position="424"/>
        <end position="596"/>
    </location>
</feature>
<comment type="caution">
    <text evidence="3">The sequence shown here is derived from an EMBL/GenBank/DDBJ whole genome shotgun (WGS) entry which is preliminary data.</text>
</comment>
<feature type="compositionally biased region" description="Basic and acidic residues" evidence="1">
    <location>
        <begin position="731"/>
        <end position="748"/>
    </location>
</feature>
<feature type="compositionally biased region" description="Low complexity" evidence="1">
    <location>
        <begin position="12"/>
        <end position="21"/>
    </location>
</feature>
<feature type="region of interest" description="Disordered" evidence="1">
    <location>
        <begin position="1411"/>
        <end position="1433"/>
    </location>
</feature>
<dbReference type="OrthoDB" id="447861at2759"/>
<protein>
    <recommendedName>
        <fullName evidence="2">Integrase catalytic domain-containing protein</fullName>
    </recommendedName>
</protein>